<dbReference type="EMBL" id="CAJVQB010168941">
    <property type="protein sequence ID" value="CAG8857272.1"/>
    <property type="molecule type" value="Genomic_DNA"/>
</dbReference>
<keyword evidence="2" id="KW-1185">Reference proteome</keyword>
<evidence type="ECO:0000313" key="1">
    <source>
        <dbReference type="EMBL" id="CAG8857272.1"/>
    </source>
</evidence>
<dbReference type="Proteomes" id="UP000789901">
    <property type="component" value="Unassembled WGS sequence"/>
</dbReference>
<comment type="caution">
    <text evidence="1">The sequence shown here is derived from an EMBL/GenBank/DDBJ whole genome shotgun (WGS) entry which is preliminary data.</text>
</comment>
<proteinExistence type="predicted"/>
<gene>
    <name evidence="1" type="ORF">GMARGA_LOCUS46093</name>
</gene>
<evidence type="ECO:0000313" key="2">
    <source>
        <dbReference type="Proteomes" id="UP000789901"/>
    </source>
</evidence>
<sequence>EGEATLSNTANFAFIMLVDYMPGFYKIRRMRAGLPEQDNRRLTNINSYFLGSEFSFVGGQTGLPVFFSDGSIEIAYQYNANIENTLELAQIIAQELRPPQNDNAMDQNPN</sequence>
<name>A0ABN7XPV6_GIGMA</name>
<organism evidence="1 2">
    <name type="scientific">Gigaspora margarita</name>
    <dbReference type="NCBI Taxonomy" id="4874"/>
    <lineage>
        <taxon>Eukaryota</taxon>
        <taxon>Fungi</taxon>
        <taxon>Fungi incertae sedis</taxon>
        <taxon>Mucoromycota</taxon>
        <taxon>Glomeromycotina</taxon>
        <taxon>Glomeromycetes</taxon>
        <taxon>Diversisporales</taxon>
        <taxon>Gigasporaceae</taxon>
        <taxon>Gigaspora</taxon>
    </lineage>
</organism>
<feature type="non-terminal residue" evidence="1">
    <location>
        <position position="1"/>
    </location>
</feature>
<accession>A0ABN7XPV6</accession>
<protein>
    <submittedName>
        <fullName evidence="1">44248_t:CDS:1</fullName>
    </submittedName>
</protein>
<reference evidence="1 2" key="1">
    <citation type="submission" date="2021-06" db="EMBL/GenBank/DDBJ databases">
        <authorList>
            <person name="Kallberg Y."/>
            <person name="Tangrot J."/>
            <person name="Rosling A."/>
        </authorList>
    </citation>
    <scope>NUCLEOTIDE SEQUENCE [LARGE SCALE GENOMIC DNA]</scope>
    <source>
        <strain evidence="1 2">120-4 pot B 10/14</strain>
    </source>
</reference>